<accession>A0ABT0DC31</accession>
<evidence type="ECO:0000313" key="2">
    <source>
        <dbReference type="EMBL" id="MCK0197516.1"/>
    </source>
</evidence>
<protein>
    <submittedName>
        <fullName evidence="2">Uncharacterized protein</fullName>
    </submittedName>
</protein>
<feature type="region of interest" description="Disordered" evidence="1">
    <location>
        <begin position="1"/>
        <end position="24"/>
    </location>
</feature>
<evidence type="ECO:0000256" key="1">
    <source>
        <dbReference type="SAM" id="MobiDB-lite"/>
    </source>
</evidence>
<proteinExistence type="predicted"/>
<sequence>MTSHPFPPFDGGDDEPPPDDPRGRRDFEAALGTFLVAFNRIEALICDLIVSALGQLGRDDLAERCCRQDLARQLDDLELIGLAVPGMNPLPLAEIRALVETRARLTQGGFAERPFDGAAYIRDRWAPHERPLRGLLEDAGRAIDIVDRLYEAVIDLWTGEVDDPANSNPPANDAP</sequence>
<name>A0ABT0DC31_9HYPH</name>
<dbReference type="Proteomes" id="UP001203284">
    <property type="component" value="Unassembled WGS sequence"/>
</dbReference>
<dbReference type="EMBL" id="JALKCH010000006">
    <property type="protein sequence ID" value="MCK0197516.1"/>
    <property type="molecule type" value="Genomic_DNA"/>
</dbReference>
<organism evidence="2 3">
    <name type="scientific">Ancylobacter crimeensis</name>
    <dbReference type="NCBI Taxonomy" id="2579147"/>
    <lineage>
        <taxon>Bacteria</taxon>
        <taxon>Pseudomonadati</taxon>
        <taxon>Pseudomonadota</taxon>
        <taxon>Alphaproteobacteria</taxon>
        <taxon>Hyphomicrobiales</taxon>
        <taxon>Xanthobacteraceae</taxon>
        <taxon>Ancylobacter</taxon>
    </lineage>
</organism>
<keyword evidence="3" id="KW-1185">Reference proteome</keyword>
<evidence type="ECO:0000313" key="3">
    <source>
        <dbReference type="Proteomes" id="UP001203284"/>
    </source>
</evidence>
<gene>
    <name evidence="2" type="ORF">MWN34_11375</name>
</gene>
<comment type="caution">
    <text evidence="2">The sequence shown here is derived from an EMBL/GenBank/DDBJ whole genome shotgun (WGS) entry which is preliminary data.</text>
</comment>
<dbReference type="RefSeq" id="WP_247029307.1">
    <property type="nucleotide sequence ID" value="NZ_JALKCH010000006.1"/>
</dbReference>
<reference evidence="2 3" key="1">
    <citation type="submission" date="2022-04" db="EMBL/GenBank/DDBJ databases">
        <authorList>
            <person name="Grouzdev D.S."/>
            <person name="Pantiukh K.S."/>
            <person name="Krutkina M.S."/>
        </authorList>
    </citation>
    <scope>NUCLEOTIDE SEQUENCE [LARGE SCALE GENOMIC DNA]</scope>
    <source>
        <strain evidence="2 3">6x-1</strain>
    </source>
</reference>